<dbReference type="Gene3D" id="1.10.3470.10">
    <property type="entry name" value="ABC transporter involved in vitamin B12 uptake, BtuC"/>
    <property type="match status" value="1"/>
</dbReference>
<comment type="similarity">
    <text evidence="2">Belongs to the binding-protein-dependent transport system permease family. FecCD subfamily.</text>
</comment>
<feature type="transmembrane region" description="Helical" evidence="8">
    <location>
        <begin position="164"/>
        <end position="186"/>
    </location>
</feature>
<evidence type="ECO:0000256" key="6">
    <source>
        <dbReference type="ARBA" id="ARBA00022989"/>
    </source>
</evidence>
<dbReference type="FunFam" id="1.10.3470.10:FF:000001">
    <property type="entry name" value="Vitamin B12 ABC transporter permease BtuC"/>
    <property type="match status" value="1"/>
</dbReference>
<evidence type="ECO:0000256" key="3">
    <source>
        <dbReference type="ARBA" id="ARBA00022448"/>
    </source>
</evidence>
<dbReference type="InterPro" id="IPR037294">
    <property type="entry name" value="ABC_BtuC-like"/>
</dbReference>
<evidence type="ECO:0000256" key="4">
    <source>
        <dbReference type="ARBA" id="ARBA00022475"/>
    </source>
</evidence>
<evidence type="ECO:0000256" key="2">
    <source>
        <dbReference type="ARBA" id="ARBA00007935"/>
    </source>
</evidence>
<dbReference type="Proteomes" id="UP000095558">
    <property type="component" value="Unassembled WGS sequence"/>
</dbReference>
<feature type="transmembrane region" description="Helical" evidence="8">
    <location>
        <begin position="326"/>
        <end position="343"/>
    </location>
</feature>
<evidence type="ECO:0000313" key="10">
    <source>
        <dbReference type="Proteomes" id="UP000095558"/>
    </source>
</evidence>
<evidence type="ECO:0000256" key="1">
    <source>
        <dbReference type="ARBA" id="ARBA00004651"/>
    </source>
</evidence>
<proteinExistence type="inferred from homology"/>
<dbReference type="SUPFAM" id="SSF81345">
    <property type="entry name" value="ABC transporter involved in vitamin B12 uptake, BtuC"/>
    <property type="match status" value="1"/>
</dbReference>
<dbReference type="PANTHER" id="PTHR30472:SF25">
    <property type="entry name" value="ABC TRANSPORTER PERMEASE PROTEIN MJ0876-RELATED"/>
    <property type="match status" value="1"/>
</dbReference>
<keyword evidence="7 8" id="KW-0472">Membrane</keyword>
<gene>
    <name evidence="9" type="ORF">ERS852470_02678</name>
</gene>
<comment type="subcellular location">
    <subcellularLocation>
        <location evidence="1">Cell membrane</location>
        <topology evidence="1">Multi-pass membrane protein</topology>
    </subcellularLocation>
</comment>
<name>A0A174G085_9CLOT</name>
<dbReference type="AlphaFoldDB" id="A0A174G085"/>
<dbReference type="GO" id="GO:0033214">
    <property type="term" value="P:siderophore-iron import into cell"/>
    <property type="evidence" value="ECO:0007669"/>
    <property type="project" value="TreeGrafter"/>
</dbReference>
<organism evidence="9 10">
    <name type="scientific">Clostridium disporicum</name>
    <dbReference type="NCBI Taxonomy" id="84024"/>
    <lineage>
        <taxon>Bacteria</taxon>
        <taxon>Bacillati</taxon>
        <taxon>Bacillota</taxon>
        <taxon>Clostridia</taxon>
        <taxon>Eubacteriales</taxon>
        <taxon>Clostridiaceae</taxon>
        <taxon>Clostridium</taxon>
    </lineage>
</organism>
<dbReference type="PANTHER" id="PTHR30472">
    <property type="entry name" value="FERRIC ENTEROBACTIN TRANSPORT SYSTEM PERMEASE PROTEIN"/>
    <property type="match status" value="1"/>
</dbReference>
<keyword evidence="4" id="KW-1003">Cell membrane</keyword>
<dbReference type="EMBL" id="CYZV01000030">
    <property type="protein sequence ID" value="CUO55351.1"/>
    <property type="molecule type" value="Genomic_DNA"/>
</dbReference>
<dbReference type="GO" id="GO:0022857">
    <property type="term" value="F:transmembrane transporter activity"/>
    <property type="evidence" value="ECO:0007669"/>
    <property type="project" value="InterPro"/>
</dbReference>
<evidence type="ECO:0000256" key="8">
    <source>
        <dbReference type="SAM" id="Phobius"/>
    </source>
</evidence>
<evidence type="ECO:0000256" key="7">
    <source>
        <dbReference type="ARBA" id="ARBA00023136"/>
    </source>
</evidence>
<feature type="transmembrane region" description="Helical" evidence="8">
    <location>
        <begin position="296"/>
        <end position="314"/>
    </location>
</feature>
<dbReference type="GO" id="GO:0005886">
    <property type="term" value="C:plasma membrane"/>
    <property type="evidence" value="ECO:0007669"/>
    <property type="project" value="UniProtKB-SubCell"/>
</dbReference>
<feature type="transmembrane region" description="Helical" evidence="8">
    <location>
        <begin position="206"/>
        <end position="226"/>
    </location>
</feature>
<sequence>MRNKFFKEVPIYIGASVILLVILFLSIGFAVTIGSVDISIKEVYQVILYKLLNIGDSYIGTGAVADVVWLIRMPRIVLAIAVGVGLSVVGIVMQAIVKNPLADPYILGVSSGASLGATLAVVLGIGSSFGSNSLGIMGFIGAFGVSILVLIISNIGGRSNSIKLLLAGMALSSVCSSFSSFLVYISDDSQKLKTITFWLMGSLAGAKWNEIVIIMPIIILGVIFFMTQYRTLNLMLLGDEVSITLGTDLHKFRIIYLVITSLMIGLLVYVSGMIGFVGLIIPHIVRMIFGTDHKKIIPISALLGAIILIWADVLSRALIKGTEIPIGIVISIIGSPLFVWLMIKKNYGFGGSK</sequence>
<keyword evidence="6 8" id="KW-1133">Transmembrane helix</keyword>
<dbReference type="Pfam" id="PF01032">
    <property type="entry name" value="FecCD"/>
    <property type="match status" value="1"/>
</dbReference>
<dbReference type="CDD" id="cd06550">
    <property type="entry name" value="TM_ABC_iron-siderophores_like"/>
    <property type="match status" value="1"/>
</dbReference>
<feature type="transmembrane region" description="Helical" evidence="8">
    <location>
        <begin position="254"/>
        <end position="284"/>
    </location>
</feature>
<keyword evidence="5 8" id="KW-0812">Transmembrane</keyword>
<feature type="transmembrane region" description="Helical" evidence="8">
    <location>
        <begin position="133"/>
        <end position="152"/>
    </location>
</feature>
<feature type="transmembrane region" description="Helical" evidence="8">
    <location>
        <begin position="12"/>
        <end position="33"/>
    </location>
</feature>
<evidence type="ECO:0000256" key="5">
    <source>
        <dbReference type="ARBA" id="ARBA00022692"/>
    </source>
</evidence>
<feature type="transmembrane region" description="Helical" evidence="8">
    <location>
        <begin position="104"/>
        <end position="127"/>
    </location>
</feature>
<accession>A0A174G085</accession>
<dbReference type="InterPro" id="IPR000522">
    <property type="entry name" value="ABC_transptr_permease_BtuC"/>
</dbReference>
<evidence type="ECO:0000313" key="9">
    <source>
        <dbReference type="EMBL" id="CUO55351.1"/>
    </source>
</evidence>
<feature type="transmembrane region" description="Helical" evidence="8">
    <location>
        <begin position="76"/>
        <end position="97"/>
    </location>
</feature>
<protein>
    <submittedName>
        <fullName evidence="9">HmuU protein</fullName>
    </submittedName>
</protein>
<keyword evidence="3" id="KW-0813">Transport</keyword>
<reference evidence="9 10" key="1">
    <citation type="submission" date="2015-09" db="EMBL/GenBank/DDBJ databases">
        <authorList>
            <consortium name="Pathogen Informatics"/>
        </authorList>
    </citation>
    <scope>NUCLEOTIDE SEQUENCE [LARGE SCALE GENOMIC DNA]</scope>
    <source>
        <strain evidence="9 10">2789STDY5834855</strain>
    </source>
</reference>